<protein>
    <recommendedName>
        <fullName evidence="4">Phage transcriptional regulator, RinA family</fullName>
    </recommendedName>
</protein>
<feature type="coiled-coil region" evidence="1">
    <location>
        <begin position="3"/>
        <end position="30"/>
    </location>
</feature>
<gene>
    <name evidence="2" type="ORF">HMPREF3293_00169</name>
</gene>
<organism evidence="2 3">
    <name type="scientific">Christensenella minuta</name>
    <dbReference type="NCBI Taxonomy" id="626937"/>
    <lineage>
        <taxon>Bacteria</taxon>
        <taxon>Bacillati</taxon>
        <taxon>Bacillota</taxon>
        <taxon>Clostridia</taxon>
        <taxon>Christensenellales</taxon>
        <taxon>Christensenellaceae</taxon>
        <taxon>Christensenella</taxon>
    </lineage>
</organism>
<evidence type="ECO:0000313" key="3">
    <source>
        <dbReference type="Proteomes" id="UP000070366"/>
    </source>
</evidence>
<evidence type="ECO:0000313" key="2">
    <source>
        <dbReference type="EMBL" id="KXK66971.1"/>
    </source>
</evidence>
<accession>A0A136Q8G7</accession>
<evidence type="ECO:0008006" key="4">
    <source>
        <dbReference type="Google" id="ProtNLM"/>
    </source>
</evidence>
<evidence type="ECO:0000256" key="1">
    <source>
        <dbReference type="SAM" id="Coils"/>
    </source>
</evidence>
<dbReference type="STRING" id="626937.HMPREF3293_00169"/>
<feature type="non-terminal residue" evidence="2">
    <location>
        <position position="145"/>
    </location>
</feature>
<comment type="caution">
    <text evidence="2">The sequence shown here is derived from an EMBL/GenBank/DDBJ whole genome shotgun (WGS) entry which is preliminary data.</text>
</comment>
<proteinExistence type="predicted"/>
<reference evidence="2 3" key="1">
    <citation type="submission" date="2016-02" db="EMBL/GenBank/DDBJ databases">
        <authorList>
            <person name="Wen L."/>
            <person name="He K."/>
            <person name="Yang H."/>
        </authorList>
    </citation>
    <scope>NUCLEOTIDE SEQUENCE [LARGE SCALE GENOMIC DNA]</scope>
    <source>
        <strain evidence="2 3">DSM 22607</strain>
    </source>
</reference>
<sequence>MTIREKLEQYRALVVEVRNLEQRISDMQTQKVSSCDIVKMSSPEFPFTEHSSKVIGHAIDKTTLQKVVGIYKDRLEKAMAMMLEVETFISSVEDSEMRELLRLRYIEGLPWWKIPMRLEMAGDGTWQCKKVYGFLQNFENRQENQ</sequence>
<keyword evidence="3" id="KW-1185">Reference proteome</keyword>
<keyword evidence="1" id="KW-0175">Coiled coil</keyword>
<dbReference type="AlphaFoldDB" id="A0A136Q8G7"/>
<dbReference type="EMBL" id="LSZW01000014">
    <property type="protein sequence ID" value="KXK66971.1"/>
    <property type="molecule type" value="Genomic_DNA"/>
</dbReference>
<name>A0A136Q8G7_9FIRM</name>
<dbReference type="Proteomes" id="UP000070366">
    <property type="component" value="Unassembled WGS sequence"/>
</dbReference>